<dbReference type="RefSeq" id="XP_026677019.1">
    <property type="nucleotide sequence ID" value="XM_026821218.1"/>
</dbReference>
<sequence length="417" mass="46678">MCCALLGQTPTNSLSLRVKEVRKVTKTNQRPSRKIRTLRKATNKNQPVKPVQKSNQNKPAPVQKDQNAKKVNPPGRAGEENVSSQAKAGPENARTQVKQGPDTFRSQTKAPDSSRPLAKSGFEFQPQKKSGPPGMESRSQTKPGGLDKMGVQKRSFISEEEIAAILGGIQMDRNNNVRESQESLNTAGAACLVNIAKVYAAQQHAFDKLDGSRLVEDVLLKGKYWRDTLSYAEEHKDSICVYGLKIVFHSPSMTEMSKKRFFACIHLHNALRNFGIRSALAVHIDLSGIQHKKVAEISQRIVQLVGDGYNFFALQFKITQTNDAMRKLFSEPGAYGIYIGFAFMLDYLAYRNKCKKANLPVEYNIKKYVEVLGDDGYVIRGIDRSAGASQFEFEVTQETENLHLEYVEHLFNGVRFT</sequence>
<evidence type="ECO:0000313" key="2">
    <source>
        <dbReference type="Proteomes" id="UP000079169"/>
    </source>
</evidence>
<dbReference type="Proteomes" id="UP000079169">
    <property type="component" value="Unplaced"/>
</dbReference>
<feature type="compositionally biased region" description="Polar residues" evidence="1">
    <location>
        <begin position="93"/>
        <end position="111"/>
    </location>
</feature>
<evidence type="ECO:0000313" key="3">
    <source>
        <dbReference type="RefSeq" id="XP_026677019.1"/>
    </source>
</evidence>
<keyword evidence="2" id="KW-1185">Reference proteome</keyword>
<proteinExistence type="predicted"/>
<dbReference type="AlphaFoldDB" id="A0A3Q0IL90"/>
<dbReference type="KEGG" id="dci:103506064"/>
<dbReference type="GeneID" id="103506064"/>
<protein>
    <submittedName>
        <fullName evidence="3">Uncharacterized protein LOC103506064</fullName>
    </submittedName>
</protein>
<feature type="region of interest" description="Disordered" evidence="1">
    <location>
        <begin position="22"/>
        <end position="151"/>
    </location>
</feature>
<name>A0A3Q0IL90_DIACI</name>
<accession>A0A3Q0IL90</accession>
<gene>
    <name evidence="3" type="primary">LOC103506064</name>
</gene>
<feature type="compositionally biased region" description="Basic residues" evidence="1">
    <location>
        <begin position="31"/>
        <end position="42"/>
    </location>
</feature>
<evidence type="ECO:0000256" key="1">
    <source>
        <dbReference type="SAM" id="MobiDB-lite"/>
    </source>
</evidence>
<reference evidence="3" key="1">
    <citation type="submission" date="2025-08" db="UniProtKB">
        <authorList>
            <consortium name="RefSeq"/>
        </authorList>
    </citation>
    <scope>IDENTIFICATION</scope>
</reference>
<dbReference type="PaxDb" id="121845-A0A3Q0IL90"/>
<organism evidence="2 3">
    <name type="scientific">Diaphorina citri</name>
    <name type="common">Asian citrus psyllid</name>
    <dbReference type="NCBI Taxonomy" id="121845"/>
    <lineage>
        <taxon>Eukaryota</taxon>
        <taxon>Metazoa</taxon>
        <taxon>Ecdysozoa</taxon>
        <taxon>Arthropoda</taxon>
        <taxon>Hexapoda</taxon>
        <taxon>Insecta</taxon>
        <taxon>Pterygota</taxon>
        <taxon>Neoptera</taxon>
        <taxon>Paraneoptera</taxon>
        <taxon>Hemiptera</taxon>
        <taxon>Sternorrhyncha</taxon>
        <taxon>Psylloidea</taxon>
        <taxon>Psyllidae</taxon>
        <taxon>Diaphorininae</taxon>
        <taxon>Diaphorina</taxon>
    </lineage>
</organism>